<dbReference type="NCBIfam" id="TIGR00364">
    <property type="entry name" value="7-cyano-7-deazaguanine synthase QueC"/>
    <property type="match status" value="1"/>
</dbReference>
<evidence type="ECO:0000313" key="13">
    <source>
        <dbReference type="Proteomes" id="UP001138709"/>
    </source>
</evidence>
<evidence type="ECO:0000256" key="1">
    <source>
        <dbReference type="ARBA" id="ARBA00005061"/>
    </source>
</evidence>
<evidence type="ECO:0000256" key="4">
    <source>
        <dbReference type="ARBA" id="ARBA00022741"/>
    </source>
</evidence>
<keyword evidence="3 11" id="KW-0479">Metal-binding</keyword>
<proteinExistence type="inferred from homology"/>
<dbReference type="GO" id="GO:0008616">
    <property type="term" value="P:tRNA queuosine(34) biosynthetic process"/>
    <property type="evidence" value="ECO:0007669"/>
    <property type="project" value="UniProtKB-UniRule"/>
</dbReference>
<dbReference type="GO" id="GO:0016879">
    <property type="term" value="F:ligase activity, forming carbon-nitrogen bonds"/>
    <property type="evidence" value="ECO:0007669"/>
    <property type="project" value="UniProtKB-UniRule"/>
</dbReference>
<feature type="binding site" evidence="11">
    <location>
        <position position="213"/>
    </location>
    <ligand>
        <name>Zn(2+)</name>
        <dbReference type="ChEBI" id="CHEBI:29105"/>
    </ligand>
</feature>
<evidence type="ECO:0000256" key="2">
    <source>
        <dbReference type="ARBA" id="ARBA00022598"/>
    </source>
</evidence>
<dbReference type="EC" id="6.3.4.20" evidence="9 11"/>
<keyword evidence="7 11" id="KW-0067">ATP-binding</keyword>
<keyword evidence="5 11" id="KW-0671">Queuosine biosynthesis</keyword>
<comment type="catalytic activity">
    <reaction evidence="10 11">
        <text>7-carboxy-7-carbaguanine + NH4(+) + 2 ATP = 7-cyano-7-carbaguanine + 2 AMP + 2 diphosphate + 2 H(+)</text>
        <dbReference type="Rhea" id="RHEA:27982"/>
        <dbReference type="ChEBI" id="CHEBI:15378"/>
        <dbReference type="ChEBI" id="CHEBI:28938"/>
        <dbReference type="ChEBI" id="CHEBI:30616"/>
        <dbReference type="ChEBI" id="CHEBI:33019"/>
        <dbReference type="ChEBI" id="CHEBI:45075"/>
        <dbReference type="ChEBI" id="CHEBI:61036"/>
        <dbReference type="ChEBI" id="CHEBI:456215"/>
        <dbReference type="EC" id="6.3.4.20"/>
    </reaction>
</comment>
<evidence type="ECO:0000256" key="7">
    <source>
        <dbReference type="ARBA" id="ARBA00022840"/>
    </source>
</evidence>
<dbReference type="InterPro" id="IPR014729">
    <property type="entry name" value="Rossmann-like_a/b/a_fold"/>
</dbReference>
<feature type="binding site" evidence="11">
    <location>
        <position position="198"/>
    </location>
    <ligand>
        <name>Zn(2+)</name>
        <dbReference type="ChEBI" id="CHEBI:29105"/>
    </ligand>
</feature>
<evidence type="ECO:0000256" key="10">
    <source>
        <dbReference type="ARBA" id="ARBA00047890"/>
    </source>
</evidence>
<keyword evidence="13" id="KW-1185">Reference proteome</keyword>
<reference evidence="12" key="2">
    <citation type="journal article" date="2021" name="Syst. Appl. Microbiol.">
        <title>Roseomonas hellenica sp. nov., isolated from roots of wild-growing Alkanna tinctoria.</title>
        <authorList>
            <person name="Rat A."/>
            <person name="Naranjo H.D."/>
            <person name="Lebbe L."/>
            <person name="Cnockaert M."/>
            <person name="Krigas N."/>
            <person name="Grigoriadou K."/>
            <person name="Maloupa E."/>
            <person name="Willems A."/>
        </authorList>
    </citation>
    <scope>NUCLEOTIDE SEQUENCE</scope>
    <source>
        <strain evidence="12">LMG 31228</strain>
    </source>
</reference>
<dbReference type="HAMAP" id="MF_01633">
    <property type="entry name" value="QueC"/>
    <property type="match status" value="1"/>
</dbReference>
<dbReference type="PANTHER" id="PTHR42914:SF1">
    <property type="entry name" value="7-CYANO-7-DEAZAGUANINE SYNTHASE"/>
    <property type="match status" value="1"/>
</dbReference>
<comment type="caution">
    <text evidence="12">The sequence shown here is derived from an EMBL/GenBank/DDBJ whole genome shotgun (WGS) entry which is preliminary data.</text>
</comment>
<organism evidence="12 13">
    <name type="scientific">Neoroseomonas eburnea</name>
    <dbReference type="NCBI Taxonomy" id="1346889"/>
    <lineage>
        <taxon>Bacteria</taxon>
        <taxon>Pseudomonadati</taxon>
        <taxon>Pseudomonadota</taxon>
        <taxon>Alphaproteobacteria</taxon>
        <taxon>Acetobacterales</taxon>
        <taxon>Acetobacteraceae</taxon>
        <taxon>Neoroseomonas</taxon>
    </lineage>
</organism>
<evidence type="ECO:0000313" key="12">
    <source>
        <dbReference type="EMBL" id="MBR0682386.1"/>
    </source>
</evidence>
<reference evidence="12" key="1">
    <citation type="submission" date="2020-01" db="EMBL/GenBank/DDBJ databases">
        <authorList>
            <person name="Rat A."/>
        </authorList>
    </citation>
    <scope>NUCLEOTIDE SEQUENCE</scope>
    <source>
        <strain evidence="12">LMG 31228</strain>
    </source>
</reference>
<evidence type="ECO:0000256" key="11">
    <source>
        <dbReference type="HAMAP-Rule" id="MF_01633"/>
    </source>
</evidence>
<dbReference type="GO" id="GO:0008270">
    <property type="term" value="F:zinc ion binding"/>
    <property type="evidence" value="ECO:0007669"/>
    <property type="project" value="UniProtKB-UniRule"/>
</dbReference>
<evidence type="ECO:0000256" key="6">
    <source>
        <dbReference type="ARBA" id="ARBA00022833"/>
    </source>
</evidence>
<protein>
    <recommendedName>
        <fullName evidence="9 11">7-cyano-7-deazaguanine synthase</fullName>
        <ecNumber evidence="9 11">6.3.4.20</ecNumber>
    </recommendedName>
    <alternativeName>
        <fullName evidence="11">7-cyano-7-carbaguanine synthase</fullName>
    </alternativeName>
    <alternativeName>
        <fullName evidence="11">PreQ(0) synthase</fullName>
    </alternativeName>
    <alternativeName>
        <fullName evidence="11">Queuosine biosynthesis protein QueC</fullName>
    </alternativeName>
</protein>
<dbReference type="InterPro" id="IPR018317">
    <property type="entry name" value="QueC"/>
</dbReference>
<comment type="similarity">
    <text evidence="8 11">Belongs to the QueC family.</text>
</comment>
<dbReference type="Gene3D" id="3.40.50.620">
    <property type="entry name" value="HUPs"/>
    <property type="match status" value="1"/>
</dbReference>
<accession>A0A9X9XFA0</accession>
<keyword evidence="6 11" id="KW-0862">Zinc</keyword>
<gene>
    <name evidence="11 12" type="primary">queC</name>
    <name evidence="12" type="ORF">GXW74_17980</name>
</gene>
<dbReference type="Proteomes" id="UP001138709">
    <property type="component" value="Unassembled WGS sequence"/>
</dbReference>
<dbReference type="GO" id="GO:0005524">
    <property type="term" value="F:ATP binding"/>
    <property type="evidence" value="ECO:0007669"/>
    <property type="project" value="UniProtKB-UniRule"/>
</dbReference>
<feature type="binding site" evidence="11">
    <location>
        <begin position="10"/>
        <end position="20"/>
    </location>
    <ligand>
        <name>ATP</name>
        <dbReference type="ChEBI" id="CHEBI:30616"/>
    </ligand>
</feature>
<dbReference type="PANTHER" id="PTHR42914">
    <property type="entry name" value="7-CYANO-7-DEAZAGUANINE SYNTHASE"/>
    <property type="match status" value="1"/>
</dbReference>
<comment type="function">
    <text evidence="11">Catalyzes the ATP-dependent conversion of 7-carboxy-7-deazaguanine (CDG) to 7-cyano-7-deazaguanine (preQ(0)).</text>
</comment>
<dbReference type="AlphaFoldDB" id="A0A9X9XFA0"/>
<evidence type="ECO:0000256" key="9">
    <source>
        <dbReference type="ARBA" id="ARBA00039149"/>
    </source>
</evidence>
<dbReference type="PIRSF" id="PIRSF006293">
    <property type="entry name" value="ExsB"/>
    <property type="match status" value="1"/>
</dbReference>
<evidence type="ECO:0000256" key="5">
    <source>
        <dbReference type="ARBA" id="ARBA00022785"/>
    </source>
</evidence>
<comment type="pathway">
    <text evidence="1 11">Purine metabolism; 7-cyano-7-deazaguanine biosynthesis.</text>
</comment>
<evidence type="ECO:0000256" key="3">
    <source>
        <dbReference type="ARBA" id="ARBA00022723"/>
    </source>
</evidence>
<evidence type="ECO:0000256" key="8">
    <source>
        <dbReference type="ARBA" id="ARBA00037993"/>
    </source>
</evidence>
<dbReference type="EMBL" id="JAAEDL010000018">
    <property type="protein sequence ID" value="MBR0682386.1"/>
    <property type="molecule type" value="Genomic_DNA"/>
</dbReference>
<keyword evidence="4 11" id="KW-0547">Nucleotide-binding</keyword>
<keyword evidence="2 11" id="KW-0436">Ligase</keyword>
<feature type="binding site" evidence="11">
    <location>
        <position position="219"/>
    </location>
    <ligand>
        <name>Zn(2+)</name>
        <dbReference type="ChEBI" id="CHEBI:29105"/>
    </ligand>
</feature>
<dbReference type="SUPFAM" id="SSF52402">
    <property type="entry name" value="Adenine nucleotide alpha hydrolases-like"/>
    <property type="match status" value="1"/>
</dbReference>
<sequence>MRDDAALVLFSGGQDSATCLAWALDRFAHVETLGFDYGQRHRVELDCRAAFRAAIPVLNPDWAGRLGPDHTLRLDALGEVSDTALTRDTEIAMGAEGLPTTFVPGRNIVFLTFAAALAYRRGLKRIVGGMCETDYSGYPDCRDDTIKALQVALNLGMERRFVLETPLMWLTKGDTWRLAESLGGQELVAALVEHTHSCYLGERSTRHPWGYGCGTCPACELRARGWTEYVSERL</sequence>
<dbReference type="Pfam" id="PF06508">
    <property type="entry name" value="QueC"/>
    <property type="match status" value="1"/>
</dbReference>
<dbReference type="CDD" id="cd01995">
    <property type="entry name" value="QueC-like"/>
    <property type="match status" value="1"/>
</dbReference>
<feature type="binding site" evidence="11">
    <location>
        <position position="216"/>
    </location>
    <ligand>
        <name>Zn(2+)</name>
        <dbReference type="ChEBI" id="CHEBI:29105"/>
    </ligand>
</feature>
<dbReference type="RefSeq" id="WP_211847917.1">
    <property type="nucleotide sequence ID" value="NZ_JAAEDL010000018.1"/>
</dbReference>
<comment type="cofactor">
    <cofactor evidence="11">
        <name>Zn(2+)</name>
        <dbReference type="ChEBI" id="CHEBI:29105"/>
    </cofactor>
    <text evidence="11">Binds 1 zinc ion per subunit.</text>
</comment>
<name>A0A9X9XFA0_9PROT</name>